<evidence type="ECO:0000256" key="5">
    <source>
        <dbReference type="ARBA" id="ARBA00023136"/>
    </source>
</evidence>
<dbReference type="PANTHER" id="PTHR35789">
    <property type="entry name" value="SPORE GERMINATION PROTEIN B3"/>
    <property type="match status" value="1"/>
</dbReference>
<dbReference type="Gene3D" id="3.30.300.210">
    <property type="entry name" value="Nutrient germinant receptor protein C, domain 3"/>
    <property type="match status" value="1"/>
</dbReference>
<dbReference type="Pfam" id="PF05504">
    <property type="entry name" value="Spore_GerAC"/>
    <property type="match status" value="1"/>
</dbReference>
<dbReference type="PANTHER" id="PTHR35789:SF1">
    <property type="entry name" value="SPORE GERMINATION PROTEIN B3"/>
    <property type="match status" value="1"/>
</dbReference>
<evidence type="ECO:0000259" key="9">
    <source>
        <dbReference type="Pfam" id="PF25198"/>
    </source>
</evidence>
<feature type="domain" description="Spore germination protein N-terminal" evidence="9">
    <location>
        <begin position="26"/>
        <end position="202"/>
    </location>
</feature>
<evidence type="ECO:0000256" key="2">
    <source>
        <dbReference type="ARBA" id="ARBA00007886"/>
    </source>
</evidence>
<dbReference type="GO" id="GO:0009847">
    <property type="term" value="P:spore germination"/>
    <property type="evidence" value="ECO:0007669"/>
    <property type="project" value="InterPro"/>
</dbReference>
<dbReference type="AlphaFoldDB" id="A0A0P9GRX0"/>
<comment type="similarity">
    <text evidence="2">Belongs to the GerABKC lipoprotein family.</text>
</comment>
<comment type="subcellular location">
    <subcellularLocation>
        <location evidence="1">Membrane</location>
        <topology evidence="1">Lipid-anchor</topology>
    </subcellularLocation>
</comment>
<evidence type="ECO:0000256" key="1">
    <source>
        <dbReference type="ARBA" id="ARBA00004635"/>
    </source>
</evidence>
<dbReference type="InterPro" id="IPR046953">
    <property type="entry name" value="Spore_GerAC-like_C"/>
</dbReference>
<organism evidence="10 11">
    <name type="scientific">Alicyclobacillus ferrooxydans</name>
    <dbReference type="NCBI Taxonomy" id="471514"/>
    <lineage>
        <taxon>Bacteria</taxon>
        <taxon>Bacillati</taxon>
        <taxon>Bacillota</taxon>
        <taxon>Bacilli</taxon>
        <taxon>Bacillales</taxon>
        <taxon>Alicyclobacillaceae</taxon>
        <taxon>Alicyclobacillus</taxon>
    </lineage>
</organism>
<keyword evidence="4" id="KW-0732">Signal</keyword>
<dbReference type="Proteomes" id="UP000050482">
    <property type="component" value="Unassembled WGS sequence"/>
</dbReference>
<feature type="domain" description="Spore germination GerAC-like C-terminal" evidence="8">
    <location>
        <begin position="219"/>
        <end position="381"/>
    </location>
</feature>
<dbReference type="RefSeq" id="WP_054969094.1">
    <property type="nucleotide sequence ID" value="NZ_LJCO01000045.1"/>
</dbReference>
<dbReference type="OrthoDB" id="9816067at2"/>
<dbReference type="STRING" id="471514.AN477_10415"/>
<sequence length="384" mass="42908">MNKMVKRWLTTGLSATLLVFLPGCWDYEAINTRSAVIGLGIDPAPDDPKKFEVTIQFPVLGNASASEKGSTPGDTSSYQNLSIEAESLSDAFRNLQRKMDREVDVAELRAIVVSETLSGELMDSAVGQLMRIPRINRLSYLLVTPERAREILATNVAEKAPMDFVDKSFKVRQQGYVIRRELWQYWRDTTQVGVLPVIPIVKTEQTSENAGEDTLAFGGVEVYQNNKSLFSLSQQETFYLNLLTGKVREMSFDIPIGDSTTALTDVRAKSRLRCYKQGTSIILVDHVQVNGSLGKINDPSPKPMPPTQVTQLESEVSKYLTEELTATVQKLQQSKTDVVGFGRYYLQLHPEDEQKLKQSWGDMFAHAKLNITVHVQISSKGVLI</sequence>
<dbReference type="PATRIC" id="fig|471514.4.peg.5138"/>
<keyword evidence="6" id="KW-0564">Palmitate</keyword>
<dbReference type="Pfam" id="PF25198">
    <property type="entry name" value="Spore_GerAC_N"/>
    <property type="match status" value="1"/>
</dbReference>
<dbReference type="GO" id="GO:0016020">
    <property type="term" value="C:membrane"/>
    <property type="evidence" value="ECO:0007669"/>
    <property type="project" value="UniProtKB-SubCell"/>
</dbReference>
<dbReference type="InterPro" id="IPR057336">
    <property type="entry name" value="GerAC_N"/>
</dbReference>
<gene>
    <name evidence="10" type="ORF">AN477_10415</name>
</gene>
<evidence type="ECO:0000256" key="7">
    <source>
        <dbReference type="ARBA" id="ARBA00023288"/>
    </source>
</evidence>
<evidence type="ECO:0000256" key="3">
    <source>
        <dbReference type="ARBA" id="ARBA00022544"/>
    </source>
</evidence>
<proteinExistence type="inferred from homology"/>
<dbReference type="EMBL" id="LJCO01000045">
    <property type="protein sequence ID" value="KPV43788.1"/>
    <property type="molecule type" value="Genomic_DNA"/>
</dbReference>
<dbReference type="NCBIfam" id="TIGR02887">
    <property type="entry name" value="spore_ger_x_C"/>
    <property type="match status" value="1"/>
</dbReference>
<protein>
    <submittedName>
        <fullName evidence="10">Uncharacterized protein</fullName>
    </submittedName>
</protein>
<evidence type="ECO:0000259" key="8">
    <source>
        <dbReference type="Pfam" id="PF05504"/>
    </source>
</evidence>
<dbReference type="InterPro" id="IPR038501">
    <property type="entry name" value="Spore_GerAC_C_sf"/>
</dbReference>
<evidence type="ECO:0000313" key="10">
    <source>
        <dbReference type="EMBL" id="KPV43788.1"/>
    </source>
</evidence>
<evidence type="ECO:0000256" key="4">
    <source>
        <dbReference type="ARBA" id="ARBA00022729"/>
    </source>
</evidence>
<keyword evidence="11" id="KW-1185">Reference proteome</keyword>
<name>A0A0P9GRX0_9BACL</name>
<comment type="caution">
    <text evidence="10">The sequence shown here is derived from an EMBL/GenBank/DDBJ whole genome shotgun (WGS) entry which is preliminary data.</text>
</comment>
<accession>A0A0P9GRX0</accession>
<keyword evidence="7" id="KW-0449">Lipoprotein</keyword>
<dbReference type="InterPro" id="IPR008844">
    <property type="entry name" value="Spore_GerAC-like"/>
</dbReference>
<keyword evidence="5" id="KW-0472">Membrane</keyword>
<evidence type="ECO:0000313" key="11">
    <source>
        <dbReference type="Proteomes" id="UP000050482"/>
    </source>
</evidence>
<evidence type="ECO:0000256" key="6">
    <source>
        <dbReference type="ARBA" id="ARBA00023139"/>
    </source>
</evidence>
<keyword evidence="3" id="KW-0309">Germination</keyword>
<reference evidence="10 11" key="1">
    <citation type="submission" date="2015-09" db="EMBL/GenBank/DDBJ databases">
        <title>Draft genome sequence of Alicyclobacillus ferrooxydans DSM 22381.</title>
        <authorList>
            <person name="Hemp J."/>
        </authorList>
    </citation>
    <scope>NUCLEOTIDE SEQUENCE [LARGE SCALE GENOMIC DNA]</scope>
    <source>
        <strain evidence="10 11">TC-34</strain>
    </source>
</reference>